<dbReference type="EMBL" id="JBHUPD010000002">
    <property type="protein sequence ID" value="MFD2873281.1"/>
    <property type="molecule type" value="Genomic_DNA"/>
</dbReference>
<organism evidence="4 5">
    <name type="scientific">Mucilaginibacter ximonensis</name>
    <dbReference type="NCBI Taxonomy" id="538021"/>
    <lineage>
        <taxon>Bacteria</taxon>
        <taxon>Pseudomonadati</taxon>
        <taxon>Bacteroidota</taxon>
        <taxon>Sphingobacteriia</taxon>
        <taxon>Sphingobacteriales</taxon>
        <taxon>Sphingobacteriaceae</taxon>
        <taxon>Mucilaginibacter</taxon>
    </lineage>
</organism>
<dbReference type="Gene3D" id="3.20.20.10">
    <property type="entry name" value="Alanine racemase"/>
    <property type="match status" value="1"/>
</dbReference>
<dbReference type="InterPro" id="IPR042208">
    <property type="entry name" value="D-ser_dehydrat-like_sf"/>
</dbReference>
<dbReference type="InterPro" id="IPR026956">
    <property type="entry name" value="D-ser_dehydrat-like_dom"/>
</dbReference>
<dbReference type="Pfam" id="PF14031">
    <property type="entry name" value="D-ser_dehydrat"/>
    <property type="match status" value="1"/>
</dbReference>
<evidence type="ECO:0000256" key="2">
    <source>
        <dbReference type="ARBA" id="ARBA00023239"/>
    </source>
</evidence>
<dbReference type="CDD" id="cd06821">
    <property type="entry name" value="PLPDE_III_D-TA"/>
    <property type="match status" value="1"/>
</dbReference>
<sequence length="375" mass="41812">MNWKINTNMADWYHISDIDELDTPALVVYPDRVKQNIATLVGAIDGIDRLRPHVKTHKNKEVTQLCLEAGIRKFKCATIAEAEMLALCKAPDVLLAYQPVGPKIKRLAELIMQYPDTAFSCLIDSYETASVIDQIALAAQVQLNVYIDLNVGMNRSGIAPQKAFVLYERCELLQAVKVVGLHVYDGHIHDEDINVRKQKCDETFRPVEELIAELRQSGIEPIVVAGGSPTFPIHAQREGVECSPGTFVYWDSGYANEMPEQQFLPAALVVARIVSLPDDTKICVDLGHKSIASENVPDKRVTFLNAPQLKPVSHSEEHLVLEAGANHQYKAGDVLYGVPRHICPTVALYERAITIQNSKISGEWRTIARDRKINI</sequence>
<dbReference type="InterPro" id="IPR051466">
    <property type="entry name" value="D-amino_acid_metab_enzyme"/>
</dbReference>
<feature type="domain" description="D-serine dehydratase-like" evidence="3">
    <location>
        <begin position="266"/>
        <end position="356"/>
    </location>
</feature>
<dbReference type="Gene3D" id="2.40.37.20">
    <property type="entry name" value="D-serine dehydratase-like domain"/>
    <property type="match status" value="1"/>
</dbReference>
<dbReference type="PANTHER" id="PTHR28004">
    <property type="entry name" value="ZGC:162816-RELATED"/>
    <property type="match status" value="1"/>
</dbReference>
<evidence type="ECO:0000256" key="1">
    <source>
        <dbReference type="ARBA" id="ARBA00005323"/>
    </source>
</evidence>
<reference evidence="5" key="1">
    <citation type="journal article" date="2019" name="Int. J. Syst. Evol. Microbiol.">
        <title>The Global Catalogue of Microorganisms (GCM) 10K type strain sequencing project: providing services to taxonomists for standard genome sequencing and annotation.</title>
        <authorList>
            <consortium name="The Broad Institute Genomics Platform"/>
            <consortium name="The Broad Institute Genome Sequencing Center for Infectious Disease"/>
            <person name="Wu L."/>
            <person name="Ma J."/>
        </authorList>
    </citation>
    <scope>NUCLEOTIDE SEQUENCE [LARGE SCALE GENOMIC DNA]</scope>
    <source>
        <strain evidence="5">KCTC 22437</strain>
    </source>
</reference>
<dbReference type="InterPro" id="IPR001608">
    <property type="entry name" value="Ala_racemase_N"/>
</dbReference>
<proteinExistence type="inferred from homology"/>
<keyword evidence="2" id="KW-0456">Lyase</keyword>
<name>A0ABW5YDB7_9SPHI</name>
<evidence type="ECO:0000313" key="5">
    <source>
        <dbReference type="Proteomes" id="UP001597557"/>
    </source>
</evidence>
<dbReference type="SMART" id="SM01119">
    <property type="entry name" value="D-ser_dehydrat"/>
    <property type="match status" value="1"/>
</dbReference>
<dbReference type="Pfam" id="PF01168">
    <property type="entry name" value="Ala_racemase_N"/>
    <property type="match status" value="1"/>
</dbReference>
<accession>A0ABW5YDB7</accession>
<evidence type="ECO:0000259" key="3">
    <source>
        <dbReference type="SMART" id="SM01119"/>
    </source>
</evidence>
<comment type="similarity">
    <text evidence="1">Belongs to the DSD1 family.</text>
</comment>
<dbReference type="SUPFAM" id="SSF51419">
    <property type="entry name" value="PLP-binding barrel"/>
    <property type="match status" value="1"/>
</dbReference>
<dbReference type="PANTHER" id="PTHR28004:SF2">
    <property type="entry name" value="D-SERINE DEHYDRATASE"/>
    <property type="match status" value="1"/>
</dbReference>
<comment type="caution">
    <text evidence="4">The sequence shown here is derived from an EMBL/GenBank/DDBJ whole genome shotgun (WGS) entry which is preliminary data.</text>
</comment>
<dbReference type="RefSeq" id="WP_377185853.1">
    <property type="nucleotide sequence ID" value="NZ_JBHUPD010000002.1"/>
</dbReference>
<gene>
    <name evidence="4" type="ORF">ACFS5N_12425</name>
</gene>
<evidence type="ECO:0000313" key="4">
    <source>
        <dbReference type="EMBL" id="MFD2873281.1"/>
    </source>
</evidence>
<keyword evidence="5" id="KW-1185">Reference proteome</keyword>
<protein>
    <submittedName>
        <fullName evidence="4">D-TA family PLP-dependent enzyme</fullName>
    </submittedName>
</protein>
<dbReference type="InterPro" id="IPR029066">
    <property type="entry name" value="PLP-binding_barrel"/>
</dbReference>
<dbReference type="Proteomes" id="UP001597557">
    <property type="component" value="Unassembled WGS sequence"/>
</dbReference>